<evidence type="ECO:0000256" key="1">
    <source>
        <dbReference type="ARBA" id="ARBA00005672"/>
    </source>
</evidence>
<keyword evidence="3" id="KW-0677">Repeat</keyword>
<comment type="similarity">
    <text evidence="1">Belongs to the WD repeat EIPR1 family.</text>
</comment>
<evidence type="ECO:0000256" key="2">
    <source>
        <dbReference type="ARBA" id="ARBA00022574"/>
    </source>
</evidence>
<feature type="domain" description="EIPR1-like beta-propeller" evidence="6">
    <location>
        <begin position="6"/>
        <end position="275"/>
    </location>
</feature>
<feature type="compositionally biased region" description="Polar residues" evidence="5">
    <location>
        <begin position="298"/>
        <end position="308"/>
    </location>
</feature>
<organism evidence="7 8">
    <name type="scientific">Chlamydomonas eustigma</name>
    <dbReference type="NCBI Taxonomy" id="1157962"/>
    <lineage>
        <taxon>Eukaryota</taxon>
        <taxon>Viridiplantae</taxon>
        <taxon>Chlorophyta</taxon>
        <taxon>core chlorophytes</taxon>
        <taxon>Chlorophyceae</taxon>
        <taxon>CS clade</taxon>
        <taxon>Chlamydomonadales</taxon>
        <taxon>Chlamydomonadaceae</taxon>
        <taxon>Chlamydomonas</taxon>
    </lineage>
</organism>
<dbReference type="Pfam" id="PF23609">
    <property type="entry name" value="Beta-prop_EIPR1"/>
    <property type="match status" value="1"/>
</dbReference>
<dbReference type="PANTHER" id="PTHR14205:SF15">
    <property type="entry name" value="EARP AND GARP COMPLEX-INTERACTING PROTEIN 1"/>
    <property type="match status" value="1"/>
</dbReference>
<dbReference type="PANTHER" id="PTHR14205">
    <property type="entry name" value="WD-REPEAT PROTEIN"/>
    <property type="match status" value="1"/>
</dbReference>
<proteinExistence type="inferred from homology"/>
<accession>A0A250XLT3</accession>
<evidence type="ECO:0000313" key="8">
    <source>
        <dbReference type="Proteomes" id="UP000232323"/>
    </source>
</evidence>
<evidence type="ECO:0000256" key="5">
    <source>
        <dbReference type="SAM" id="MobiDB-lite"/>
    </source>
</evidence>
<name>A0A250XLT3_9CHLO</name>
<keyword evidence="2 4" id="KW-0853">WD repeat</keyword>
<keyword evidence="8" id="KW-1185">Reference proteome</keyword>
<dbReference type="PROSITE" id="PS50082">
    <property type="entry name" value="WD_REPEATS_2"/>
    <property type="match status" value="1"/>
</dbReference>
<protein>
    <recommendedName>
        <fullName evidence="6">EIPR1-like beta-propeller domain-containing protein</fullName>
    </recommendedName>
</protein>
<dbReference type="SMART" id="SM00320">
    <property type="entry name" value="WD40"/>
    <property type="match status" value="4"/>
</dbReference>
<dbReference type="InterPro" id="IPR040323">
    <property type="entry name" value="EIPR1"/>
</dbReference>
<evidence type="ECO:0000313" key="7">
    <source>
        <dbReference type="EMBL" id="GAX83993.1"/>
    </source>
</evidence>
<comment type="caution">
    <text evidence="7">The sequence shown here is derived from an EMBL/GenBank/DDBJ whole genome shotgun (WGS) entry which is preliminary data.</text>
</comment>
<reference evidence="7 8" key="1">
    <citation type="submission" date="2017-08" db="EMBL/GenBank/DDBJ databases">
        <title>Acidophilic green algal genome provides insights into adaptation to an acidic environment.</title>
        <authorList>
            <person name="Hirooka S."/>
            <person name="Hirose Y."/>
            <person name="Kanesaki Y."/>
            <person name="Higuchi S."/>
            <person name="Fujiwara T."/>
            <person name="Onuma R."/>
            <person name="Era A."/>
            <person name="Ohbayashi R."/>
            <person name="Uzuka A."/>
            <person name="Nozaki H."/>
            <person name="Yoshikawa H."/>
            <person name="Miyagishima S.Y."/>
        </authorList>
    </citation>
    <scope>NUCLEOTIDE SEQUENCE [LARGE SCALE GENOMIC DNA]</scope>
    <source>
        <strain evidence="7 8">NIES-2499</strain>
    </source>
</reference>
<dbReference type="Proteomes" id="UP000232323">
    <property type="component" value="Unassembled WGS sequence"/>
</dbReference>
<dbReference type="STRING" id="1157962.A0A250XLT3"/>
<feature type="region of interest" description="Disordered" evidence="5">
    <location>
        <begin position="292"/>
        <end position="315"/>
    </location>
</feature>
<dbReference type="Pfam" id="PF00400">
    <property type="entry name" value="WD40"/>
    <property type="match status" value="1"/>
</dbReference>
<sequence length="363" mass="39873">MTDQGGITYSLKFQARALAHHQGDRVNSKWVVGTNALREENEIRVLQYDPDQERLLSVAAYHHPPEIWSITSSASSEDLFLTVWSKAGVYGVSLWRAHSNSSLIQEAELDGHTTTVRSALWHSQQQNLALTVEEGGIRSWDINASMVKSSGFASSGELLQLWSGMLHPHNPSVAVTAGGQNLQLWDLRSMSMTSQTSTAHRMPTRDVCFASHDEYRVVSGGDDCKLCFWDTRMLGRNEAVLVLGGHSHWVWKAQFNPFYDQLIASSSSDSLVNLFHTPHLNSTATATAAAAPAGDLGSGTQSKATASRSGDVDGKVHTYDEHEDSVYGLAWSAADPWLFATLSYDGRVVINKVPKSVKYKVLL</sequence>
<dbReference type="AlphaFoldDB" id="A0A250XLT3"/>
<dbReference type="Gene3D" id="2.130.10.10">
    <property type="entry name" value="YVTN repeat-like/Quinoprotein amine dehydrogenase"/>
    <property type="match status" value="1"/>
</dbReference>
<dbReference type="EMBL" id="BEGY01000113">
    <property type="protein sequence ID" value="GAX83993.1"/>
    <property type="molecule type" value="Genomic_DNA"/>
</dbReference>
<dbReference type="SUPFAM" id="SSF50978">
    <property type="entry name" value="WD40 repeat-like"/>
    <property type="match status" value="1"/>
</dbReference>
<dbReference type="InterPro" id="IPR036322">
    <property type="entry name" value="WD40_repeat_dom_sf"/>
</dbReference>
<dbReference type="GO" id="GO:0016567">
    <property type="term" value="P:protein ubiquitination"/>
    <property type="evidence" value="ECO:0007669"/>
    <property type="project" value="TreeGrafter"/>
</dbReference>
<evidence type="ECO:0000256" key="3">
    <source>
        <dbReference type="ARBA" id="ARBA00022737"/>
    </source>
</evidence>
<evidence type="ECO:0000259" key="6">
    <source>
        <dbReference type="Pfam" id="PF23609"/>
    </source>
</evidence>
<dbReference type="InterPro" id="IPR001680">
    <property type="entry name" value="WD40_rpt"/>
</dbReference>
<dbReference type="InterPro" id="IPR059104">
    <property type="entry name" value="Beta-prop_EIPR1-like"/>
</dbReference>
<gene>
    <name evidence="7" type="ORF">CEUSTIGMA_g11418.t1</name>
</gene>
<feature type="repeat" description="WD" evidence="4">
    <location>
        <begin position="109"/>
        <end position="150"/>
    </location>
</feature>
<dbReference type="OrthoDB" id="196957at2759"/>
<dbReference type="InterPro" id="IPR015943">
    <property type="entry name" value="WD40/YVTN_repeat-like_dom_sf"/>
</dbReference>
<evidence type="ECO:0000256" key="4">
    <source>
        <dbReference type="PROSITE-ProRule" id="PRU00221"/>
    </source>
</evidence>